<keyword evidence="6 9" id="KW-1133">Transmembrane helix</keyword>
<dbReference type="SUPFAM" id="SSF81296">
    <property type="entry name" value="E set domains"/>
    <property type="match status" value="1"/>
</dbReference>
<dbReference type="Gene3D" id="2.60.40.1220">
    <property type="match status" value="1"/>
</dbReference>
<dbReference type="Proteomes" id="UP000577707">
    <property type="component" value="Unassembled WGS sequence"/>
</dbReference>
<evidence type="ECO:0000256" key="8">
    <source>
        <dbReference type="ARBA" id="ARBA00023136"/>
    </source>
</evidence>
<feature type="transmembrane region" description="Helical" evidence="9">
    <location>
        <begin position="21"/>
        <end position="39"/>
    </location>
</feature>
<evidence type="ECO:0000256" key="3">
    <source>
        <dbReference type="ARBA" id="ARBA00022692"/>
    </source>
</evidence>
<sequence length="572" mass="58458">MSAPLTRRPGLDYRGPGRRGLGRLLVVLAATAYAVLLSISPAQAHATLIGTDPAEGAVLEQAPETITFTFDEAVTLPPAGVTVYDAKGQEVTSEATASGTEMEVALADASSLGDGTYVVAWRAVSADGHPISGSLTFAVGAPSLSVAPPPSSEPSRATAVIHGVLQFIQYAALLLVVGLVWFRALILGGPSVGDRRIPDRAIARVQRLQILAGMVAVLALVFLAPASGALQSESGPGAILTFDAWSPASVGKEWLSALVGILGIAATLALRERPRLAAAAGLVAIASPALVGHSRAVVPAWLVTATDIIHLIAGALWLGGLVGLALTLPLITRRGTVAAEIVTRFSTLAAISLAALAASGVLLGWRILGSWDNLLNSTYGTLLMTKVALVVAVAVMAAGNRLLVLPRVRQAAGHDDTVEAGSMLRRAVLMEAGVLVVVLGVTGFLVDQPPQADAGSTGSGTATVAQTNTQAAELGDDHRVYATLTPAGPGPNVLRLQIQDAAGEPVEAAAVPTAKLRSGDVDLGSLALTTVGAGTWEADVVLPKGGTWEATVGLRLGEFESPLAVLEFPVRQ</sequence>
<dbReference type="InterPro" id="IPR008457">
    <property type="entry name" value="Cu-R_CopD_dom"/>
</dbReference>
<evidence type="ECO:0000256" key="5">
    <source>
        <dbReference type="ARBA" id="ARBA00022729"/>
    </source>
</evidence>
<dbReference type="GO" id="GO:0042597">
    <property type="term" value="C:periplasmic space"/>
    <property type="evidence" value="ECO:0007669"/>
    <property type="project" value="InterPro"/>
</dbReference>
<organism evidence="12 13">
    <name type="scientific">Nocardioides albus</name>
    <dbReference type="NCBI Taxonomy" id="1841"/>
    <lineage>
        <taxon>Bacteria</taxon>
        <taxon>Bacillati</taxon>
        <taxon>Actinomycetota</taxon>
        <taxon>Actinomycetes</taxon>
        <taxon>Propionibacteriales</taxon>
        <taxon>Nocardioidaceae</taxon>
        <taxon>Nocardioides</taxon>
    </lineage>
</organism>
<feature type="transmembrane region" description="Helical" evidence="9">
    <location>
        <begin position="308"/>
        <end position="331"/>
    </location>
</feature>
<dbReference type="GO" id="GO:0005886">
    <property type="term" value="C:plasma membrane"/>
    <property type="evidence" value="ECO:0007669"/>
    <property type="project" value="UniProtKB-SubCell"/>
</dbReference>
<dbReference type="InterPro" id="IPR032694">
    <property type="entry name" value="CopC/D"/>
</dbReference>
<name>A0A7W5A5S5_9ACTN</name>
<keyword evidence="7" id="KW-0186">Copper</keyword>
<keyword evidence="5" id="KW-0732">Signal</keyword>
<dbReference type="GO" id="GO:0046688">
    <property type="term" value="P:response to copper ion"/>
    <property type="evidence" value="ECO:0007669"/>
    <property type="project" value="InterPro"/>
</dbReference>
<feature type="domain" description="CopC" evidence="10">
    <location>
        <begin position="45"/>
        <end position="139"/>
    </location>
</feature>
<feature type="transmembrane region" description="Helical" evidence="9">
    <location>
        <begin position="427"/>
        <end position="446"/>
    </location>
</feature>
<gene>
    <name evidence="12" type="ORF">FHS12_002864</name>
</gene>
<dbReference type="Pfam" id="PF04234">
    <property type="entry name" value="CopC"/>
    <property type="match status" value="1"/>
</dbReference>
<dbReference type="AlphaFoldDB" id="A0A7W5A5S5"/>
<evidence type="ECO:0000256" key="7">
    <source>
        <dbReference type="ARBA" id="ARBA00023008"/>
    </source>
</evidence>
<feature type="transmembrane region" description="Helical" evidence="9">
    <location>
        <begin position="277"/>
        <end position="302"/>
    </location>
</feature>
<evidence type="ECO:0000256" key="6">
    <source>
        <dbReference type="ARBA" id="ARBA00022989"/>
    </source>
</evidence>
<evidence type="ECO:0000313" key="12">
    <source>
        <dbReference type="EMBL" id="MBB3089915.1"/>
    </source>
</evidence>
<dbReference type="PANTHER" id="PTHR34820">
    <property type="entry name" value="INNER MEMBRANE PROTEIN YEBZ"/>
    <property type="match status" value="1"/>
</dbReference>
<dbReference type="RefSeq" id="WP_183546090.1">
    <property type="nucleotide sequence ID" value="NZ_BMQT01000009.1"/>
</dbReference>
<keyword evidence="4" id="KW-0479">Metal-binding</keyword>
<keyword evidence="8 9" id="KW-0472">Membrane</keyword>
<evidence type="ECO:0000259" key="11">
    <source>
        <dbReference type="Pfam" id="PF05425"/>
    </source>
</evidence>
<comment type="caution">
    <text evidence="12">The sequence shown here is derived from an EMBL/GenBank/DDBJ whole genome shotgun (WGS) entry which is preliminary data.</text>
</comment>
<proteinExistence type="predicted"/>
<evidence type="ECO:0000313" key="13">
    <source>
        <dbReference type="Proteomes" id="UP000577707"/>
    </source>
</evidence>
<feature type="transmembrane region" description="Helical" evidence="9">
    <location>
        <begin position="254"/>
        <end position="270"/>
    </location>
</feature>
<evidence type="ECO:0000256" key="4">
    <source>
        <dbReference type="ARBA" id="ARBA00022723"/>
    </source>
</evidence>
<protein>
    <submittedName>
        <fullName evidence="12">Copper transport protein</fullName>
    </submittedName>
</protein>
<dbReference type="InterPro" id="IPR014755">
    <property type="entry name" value="Cu-Rt/internalin_Ig-like"/>
</dbReference>
<evidence type="ECO:0000259" key="10">
    <source>
        <dbReference type="Pfam" id="PF04234"/>
    </source>
</evidence>
<feature type="transmembrane region" description="Helical" evidence="9">
    <location>
        <begin position="387"/>
        <end position="406"/>
    </location>
</feature>
<evidence type="ECO:0000256" key="9">
    <source>
        <dbReference type="SAM" id="Phobius"/>
    </source>
</evidence>
<evidence type="ECO:0000256" key="1">
    <source>
        <dbReference type="ARBA" id="ARBA00004651"/>
    </source>
</evidence>
<feature type="transmembrane region" description="Helical" evidence="9">
    <location>
        <begin position="167"/>
        <end position="187"/>
    </location>
</feature>
<evidence type="ECO:0000256" key="2">
    <source>
        <dbReference type="ARBA" id="ARBA00022475"/>
    </source>
</evidence>
<feature type="transmembrane region" description="Helical" evidence="9">
    <location>
        <begin position="343"/>
        <end position="367"/>
    </location>
</feature>
<dbReference type="InterPro" id="IPR007348">
    <property type="entry name" value="CopC_dom"/>
</dbReference>
<dbReference type="PANTHER" id="PTHR34820:SF4">
    <property type="entry name" value="INNER MEMBRANE PROTEIN YEBZ"/>
    <property type="match status" value="1"/>
</dbReference>
<feature type="transmembrane region" description="Helical" evidence="9">
    <location>
        <begin position="208"/>
        <end position="226"/>
    </location>
</feature>
<keyword evidence="2" id="KW-1003">Cell membrane</keyword>
<dbReference type="GO" id="GO:0005507">
    <property type="term" value="F:copper ion binding"/>
    <property type="evidence" value="ECO:0007669"/>
    <property type="project" value="InterPro"/>
</dbReference>
<dbReference type="InterPro" id="IPR014756">
    <property type="entry name" value="Ig_E-set"/>
</dbReference>
<dbReference type="GO" id="GO:0006825">
    <property type="term" value="P:copper ion transport"/>
    <property type="evidence" value="ECO:0007669"/>
    <property type="project" value="InterPro"/>
</dbReference>
<reference evidence="12 13" key="1">
    <citation type="submission" date="2020-08" db="EMBL/GenBank/DDBJ databases">
        <title>Genomic Encyclopedia of Type Strains, Phase III (KMG-III): the genomes of soil and plant-associated and newly described type strains.</title>
        <authorList>
            <person name="Whitman W."/>
        </authorList>
    </citation>
    <scope>NUCLEOTIDE SEQUENCE [LARGE SCALE GENOMIC DNA]</scope>
    <source>
        <strain evidence="12 13">CECT 3302</strain>
    </source>
</reference>
<dbReference type="Pfam" id="PF05425">
    <property type="entry name" value="CopD"/>
    <property type="match status" value="1"/>
</dbReference>
<feature type="domain" description="Copper resistance protein D" evidence="11">
    <location>
        <begin position="340"/>
        <end position="445"/>
    </location>
</feature>
<dbReference type="EMBL" id="JACHXG010000005">
    <property type="protein sequence ID" value="MBB3089915.1"/>
    <property type="molecule type" value="Genomic_DNA"/>
</dbReference>
<accession>A0A7W5A5S5</accession>
<comment type="subcellular location">
    <subcellularLocation>
        <location evidence="1">Cell membrane</location>
        <topology evidence="1">Multi-pass membrane protein</topology>
    </subcellularLocation>
</comment>
<keyword evidence="3 9" id="KW-0812">Transmembrane</keyword>
<keyword evidence="13" id="KW-1185">Reference proteome</keyword>